<evidence type="ECO:0000256" key="1">
    <source>
        <dbReference type="ARBA" id="ARBA00022553"/>
    </source>
</evidence>
<evidence type="ECO:0000256" key="2">
    <source>
        <dbReference type="ARBA" id="ARBA00023015"/>
    </source>
</evidence>
<comment type="caution">
    <text evidence="8">The sequence shown here is derived from an EMBL/GenBank/DDBJ whole genome shotgun (WGS) entry which is preliminary data.</text>
</comment>
<dbReference type="Pfam" id="PF00072">
    <property type="entry name" value="Response_reg"/>
    <property type="match status" value="1"/>
</dbReference>
<dbReference type="InterPro" id="IPR058245">
    <property type="entry name" value="NreC/VraR/RcsB-like_REC"/>
</dbReference>
<dbReference type="InterPro" id="IPR011006">
    <property type="entry name" value="CheY-like_superfamily"/>
</dbReference>
<dbReference type="PANTHER" id="PTHR43214">
    <property type="entry name" value="TWO-COMPONENT RESPONSE REGULATOR"/>
    <property type="match status" value="1"/>
</dbReference>
<evidence type="ECO:0000256" key="3">
    <source>
        <dbReference type="ARBA" id="ARBA00023125"/>
    </source>
</evidence>
<dbReference type="PROSITE" id="PS00622">
    <property type="entry name" value="HTH_LUXR_1"/>
    <property type="match status" value="1"/>
</dbReference>
<dbReference type="InterPro" id="IPR001789">
    <property type="entry name" value="Sig_transdc_resp-reg_receiver"/>
</dbReference>
<keyword evidence="2" id="KW-0805">Transcription regulation</keyword>
<dbReference type="RefSeq" id="WP_194706970.1">
    <property type="nucleotide sequence ID" value="NZ_JADKPN010000006.1"/>
</dbReference>
<dbReference type="AlphaFoldDB" id="A0A930VFR0"/>
<dbReference type="PROSITE" id="PS50110">
    <property type="entry name" value="RESPONSE_REGULATORY"/>
    <property type="match status" value="1"/>
</dbReference>
<keyword evidence="1 5" id="KW-0597">Phosphoprotein</keyword>
<evidence type="ECO:0000256" key="4">
    <source>
        <dbReference type="ARBA" id="ARBA00023163"/>
    </source>
</evidence>
<keyword evidence="4" id="KW-0804">Transcription</keyword>
<name>A0A930VFR0_9ACTN</name>
<feature type="modified residue" description="4-aspartylphosphate" evidence="5">
    <location>
        <position position="52"/>
    </location>
</feature>
<feature type="domain" description="Response regulatory" evidence="7">
    <location>
        <begin position="2"/>
        <end position="119"/>
    </location>
</feature>
<dbReference type="SUPFAM" id="SSF46894">
    <property type="entry name" value="C-terminal effector domain of the bipartite response regulators"/>
    <property type="match status" value="1"/>
</dbReference>
<dbReference type="SMART" id="SM00448">
    <property type="entry name" value="REC"/>
    <property type="match status" value="1"/>
</dbReference>
<evidence type="ECO:0000256" key="5">
    <source>
        <dbReference type="PROSITE-ProRule" id="PRU00169"/>
    </source>
</evidence>
<dbReference type="SMART" id="SM00421">
    <property type="entry name" value="HTH_LUXR"/>
    <property type="match status" value="1"/>
</dbReference>
<gene>
    <name evidence="8" type="ORF">ISU07_11630</name>
</gene>
<reference evidence="8" key="1">
    <citation type="submission" date="2020-11" db="EMBL/GenBank/DDBJ databases">
        <title>Nocardioides sp. nov., isolated from Soil of Cynanchum wilfordii Hemsley rhizosphere.</title>
        <authorList>
            <person name="Lee J.-S."/>
            <person name="Suh M.K."/>
            <person name="Kim J.-S."/>
        </authorList>
    </citation>
    <scope>NUCLEOTIDE SEQUENCE</scope>
    <source>
        <strain evidence="8">KCTC 19275</strain>
    </source>
</reference>
<dbReference type="PROSITE" id="PS50043">
    <property type="entry name" value="HTH_LUXR_2"/>
    <property type="match status" value="1"/>
</dbReference>
<dbReference type="CDD" id="cd06170">
    <property type="entry name" value="LuxR_C_like"/>
    <property type="match status" value="1"/>
</dbReference>
<dbReference type="Gene3D" id="3.40.50.2300">
    <property type="match status" value="1"/>
</dbReference>
<sequence>MRVVVAEDQVLLRDGLARLFRDAGHEVVGLAGDADEARSAVAESVPDLLVADIRMPPTHTEEGLEVARWVREQHPGVGVLMLSQHVYGGVVDLVSGRGFGYLLKDRVLDVADFLDAAQRVAAGGSALDPDLVATLVRRDDDALDRLSAREREVLGLMAEGLTNAGIAARLVLTERTVESHTRAVFMKLDLHGDGDGHRRVQAVLSYLRAQ</sequence>
<dbReference type="PRINTS" id="PR00038">
    <property type="entry name" value="HTHLUXR"/>
</dbReference>
<protein>
    <submittedName>
        <fullName evidence="8">Response regulator transcription factor</fullName>
    </submittedName>
</protein>
<keyword evidence="3" id="KW-0238">DNA-binding</keyword>
<dbReference type="InterPro" id="IPR016032">
    <property type="entry name" value="Sig_transdc_resp-reg_C-effctor"/>
</dbReference>
<dbReference type="EMBL" id="JADKPN010000006">
    <property type="protein sequence ID" value="MBF4763777.1"/>
    <property type="molecule type" value="Genomic_DNA"/>
</dbReference>
<dbReference type="GO" id="GO:0000160">
    <property type="term" value="P:phosphorelay signal transduction system"/>
    <property type="evidence" value="ECO:0007669"/>
    <property type="project" value="InterPro"/>
</dbReference>
<evidence type="ECO:0000259" key="7">
    <source>
        <dbReference type="PROSITE" id="PS50110"/>
    </source>
</evidence>
<keyword evidence="9" id="KW-1185">Reference proteome</keyword>
<feature type="domain" description="HTH luxR-type" evidence="6">
    <location>
        <begin position="139"/>
        <end position="210"/>
    </location>
</feature>
<dbReference type="InterPro" id="IPR036388">
    <property type="entry name" value="WH-like_DNA-bd_sf"/>
</dbReference>
<dbReference type="Pfam" id="PF00196">
    <property type="entry name" value="GerE"/>
    <property type="match status" value="1"/>
</dbReference>
<evidence type="ECO:0000313" key="8">
    <source>
        <dbReference type="EMBL" id="MBF4763777.1"/>
    </source>
</evidence>
<dbReference type="InterPro" id="IPR000792">
    <property type="entry name" value="Tscrpt_reg_LuxR_C"/>
</dbReference>
<dbReference type="SUPFAM" id="SSF52172">
    <property type="entry name" value="CheY-like"/>
    <property type="match status" value="1"/>
</dbReference>
<accession>A0A930VFR0</accession>
<organism evidence="8 9">
    <name type="scientific">Nocardioides islandensis</name>
    <dbReference type="NCBI Taxonomy" id="433663"/>
    <lineage>
        <taxon>Bacteria</taxon>
        <taxon>Bacillati</taxon>
        <taxon>Actinomycetota</taxon>
        <taxon>Actinomycetes</taxon>
        <taxon>Propionibacteriales</taxon>
        <taxon>Nocardioidaceae</taxon>
        <taxon>Nocardioides</taxon>
    </lineage>
</organism>
<dbReference type="InterPro" id="IPR039420">
    <property type="entry name" value="WalR-like"/>
</dbReference>
<dbReference type="GO" id="GO:0006355">
    <property type="term" value="P:regulation of DNA-templated transcription"/>
    <property type="evidence" value="ECO:0007669"/>
    <property type="project" value="InterPro"/>
</dbReference>
<dbReference type="GO" id="GO:0003677">
    <property type="term" value="F:DNA binding"/>
    <property type="evidence" value="ECO:0007669"/>
    <property type="project" value="UniProtKB-KW"/>
</dbReference>
<evidence type="ECO:0000313" key="9">
    <source>
        <dbReference type="Proteomes" id="UP000640489"/>
    </source>
</evidence>
<dbReference type="Proteomes" id="UP000640489">
    <property type="component" value="Unassembled WGS sequence"/>
</dbReference>
<dbReference type="Gene3D" id="1.10.10.10">
    <property type="entry name" value="Winged helix-like DNA-binding domain superfamily/Winged helix DNA-binding domain"/>
    <property type="match status" value="1"/>
</dbReference>
<dbReference type="CDD" id="cd17535">
    <property type="entry name" value="REC_NarL-like"/>
    <property type="match status" value="1"/>
</dbReference>
<dbReference type="PANTHER" id="PTHR43214:SF24">
    <property type="entry name" value="TRANSCRIPTIONAL REGULATORY PROTEIN NARL-RELATED"/>
    <property type="match status" value="1"/>
</dbReference>
<proteinExistence type="predicted"/>
<evidence type="ECO:0000259" key="6">
    <source>
        <dbReference type="PROSITE" id="PS50043"/>
    </source>
</evidence>